<evidence type="ECO:0000313" key="2">
    <source>
        <dbReference type="Proteomes" id="UP000006294"/>
    </source>
</evidence>
<reference evidence="1 2" key="1">
    <citation type="submission" date="2011-01" db="EMBL/GenBank/DDBJ databases">
        <title>Whole genome sequence of Amphibacillus xylinus NBRC 15112.</title>
        <authorList>
            <person name="Nakazawa H."/>
            <person name="Katano Y."/>
            <person name="Nakamura S."/>
            <person name="Sasagawa M."/>
            <person name="Fukada J."/>
            <person name="Arai T."/>
            <person name="Sasakura N."/>
            <person name="Mochizuki D."/>
            <person name="Hosoyama A."/>
            <person name="Harada K."/>
            <person name="Horikawa H."/>
            <person name="Kato Y."/>
            <person name="Harada T."/>
            <person name="Sasaki K."/>
            <person name="Sekiguchi M."/>
            <person name="Hodoyama M."/>
            <person name="Nishiko R."/>
            <person name="Narita H."/>
            <person name="Hanamaki A."/>
            <person name="Hata C."/>
            <person name="Konno Y."/>
            <person name="Niimura Y."/>
            <person name="Yamazaki S."/>
            <person name="Fujita N."/>
        </authorList>
    </citation>
    <scope>NUCLEOTIDE SEQUENCE [LARGE SCALE GENOMIC DNA]</scope>
    <source>
        <strain evidence="2">ATCC 51415 / DSM 6626 / JCM 7361 / LMG 17667 / NBRC 15112 / Ep01</strain>
    </source>
</reference>
<accession>K0J0C7</accession>
<dbReference type="RefSeq" id="WP_015010888.1">
    <property type="nucleotide sequence ID" value="NC_018704.1"/>
</dbReference>
<evidence type="ECO:0000313" key="1">
    <source>
        <dbReference type="EMBL" id="BAM48305.1"/>
    </source>
</evidence>
<dbReference type="KEGG" id="axl:AXY_21730"/>
<name>K0J0C7_AMPXN</name>
<proteinExistence type="predicted"/>
<dbReference type="AlphaFoldDB" id="K0J0C7"/>
<protein>
    <submittedName>
        <fullName evidence="1">Uncharacterized protein</fullName>
    </submittedName>
</protein>
<organism evidence="1 2">
    <name type="scientific">Amphibacillus xylanus (strain ATCC 51415 / DSM 6626 / JCM 7361 / LMG 17667 / NBRC 15112 / Ep01)</name>
    <dbReference type="NCBI Taxonomy" id="698758"/>
    <lineage>
        <taxon>Bacteria</taxon>
        <taxon>Bacillati</taxon>
        <taxon>Bacillota</taxon>
        <taxon>Bacilli</taxon>
        <taxon>Bacillales</taxon>
        <taxon>Bacillaceae</taxon>
        <taxon>Amphibacillus</taxon>
    </lineage>
</organism>
<dbReference type="Proteomes" id="UP000006294">
    <property type="component" value="Chromosome"/>
</dbReference>
<dbReference type="EMBL" id="AP012050">
    <property type="protein sequence ID" value="BAM48305.1"/>
    <property type="molecule type" value="Genomic_DNA"/>
</dbReference>
<gene>
    <name evidence="1" type="ordered locus">AXY_21730</name>
</gene>
<dbReference type="OrthoDB" id="2607182at2"/>
<dbReference type="HOGENOM" id="CLU_2128223_0_0_9"/>
<keyword evidence="2" id="KW-1185">Reference proteome</keyword>
<sequence>MNKYVQAYFRDEDEAEQLKASLVKFPTTNLMIDFLEDVGEKRLVVPYIAQQSVGDNTGNMTFDSQAIGYQDVEKEDREVRNTVVSFEVPEKHFYDVILEIQKLDGRVDRSLFE</sequence>